<sequence>MMKLSKKEIQEKIANLSDWTYNENAIHTKIEFENFKEAFSFMTRVAFEAEAQAHHPEWTNVYNQVEVSLATHDAGGVTQKDFQLAKTIDQLLGEE</sequence>
<reference evidence="5" key="1">
    <citation type="submission" date="2020-03" db="EMBL/GenBank/DDBJ databases">
        <title>Psychroflexus Maritimus sp. nov., isolate from marine sediment.</title>
        <authorList>
            <person name="Zhong Y.-L."/>
        </authorList>
    </citation>
    <scope>NUCLEOTIDE SEQUENCE</scope>
    <source>
        <strain evidence="5">C1</strain>
    </source>
</reference>
<comment type="caution">
    <text evidence="5">The sequence shown here is derived from an EMBL/GenBank/DDBJ whole genome shotgun (WGS) entry which is preliminary data.</text>
</comment>
<comment type="similarity">
    <text evidence="2 4">Belongs to the pterin-4-alpha-carbinolamine dehydratase family.</text>
</comment>
<name>A0A967DYG1_9FLAO</name>
<dbReference type="Gene3D" id="3.30.1360.20">
    <property type="entry name" value="Transcriptional coactivator/pterin dehydratase"/>
    <property type="match status" value="1"/>
</dbReference>
<proteinExistence type="inferred from homology"/>
<protein>
    <recommendedName>
        <fullName evidence="4">Putative pterin-4-alpha-carbinolamine dehydratase</fullName>
        <shortName evidence="4">PHS</shortName>
        <ecNumber evidence="4">4.2.1.96</ecNumber>
    </recommendedName>
    <alternativeName>
        <fullName evidence="4">4-alpha-hydroxy-tetrahydropterin dehydratase</fullName>
    </alternativeName>
    <alternativeName>
        <fullName evidence="4">Pterin carbinolamine dehydratase</fullName>
        <shortName evidence="4">PCD</shortName>
    </alternativeName>
</protein>
<evidence type="ECO:0000256" key="4">
    <source>
        <dbReference type="HAMAP-Rule" id="MF_00434"/>
    </source>
</evidence>
<evidence type="ECO:0000313" key="6">
    <source>
        <dbReference type="Proteomes" id="UP000643701"/>
    </source>
</evidence>
<dbReference type="EC" id="4.2.1.96" evidence="4"/>
<dbReference type="PANTHER" id="PTHR12599">
    <property type="entry name" value="PTERIN-4-ALPHA-CARBINOLAMINE DEHYDRATASE"/>
    <property type="match status" value="1"/>
</dbReference>
<evidence type="ECO:0000313" key="5">
    <source>
        <dbReference type="EMBL" id="NGZ89780.1"/>
    </source>
</evidence>
<comment type="catalytic activity">
    <reaction evidence="1 4">
        <text>(4aS,6R)-4a-hydroxy-L-erythro-5,6,7,8-tetrahydrobiopterin = (6R)-L-erythro-6,7-dihydrobiopterin + H2O</text>
        <dbReference type="Rhea" id="RHEA:11920"/>
        <dbReference type="ChEBI" id="CHEBI:15377"/>
        <dbReference type="ChEBI" id="CHEBI:15642"/>
        <dbReference type="ChEBI" id="CHEBI:43120"/>
        <dbReference type="EC" id="4.2.1.96"/>
    </reaction>
</comment>
<dbReference type="EMBL" id="JAANAS010000042">
    <property type="protein sequence ID" value="NGZ89780.1"/>
    <property type="molecule type" value="Genomic_DNA"/>
</dbReference>
<keyword evidence="3 4" id="KW-0456">Lyase</keyword>
<dbReference type="NCBIfam" id="NF002018">
    <property type="entry name" value="PRK00823.1-3"/>
    <property type="match status" value="1"/>
</dbReference>
<dbReference type="GO" id="GO:0006729">
    <property type="term" value="P:tetrahydrobiopterin biosynthetic process"/>
    <property type="evidence" value="ECO:0007669"/>
    <property type="project" value="InterPro"/>
</dbReference>
<dbReference type="InterPro" id="IPR001533">
    <property type="entry name" value="Pterin_deHydtase"/>
</dbReference>
<accession>A0A967DYG1</accession>
<dbReference type="Pfam" id="PF01329">
    <property type="entry name" value="Pterin_4a"/>
    <property type="match status" value="1"/>
</dbReference>
<keyword evidence="6" id="KW-1185">Reference proteome</keyword>
<dbReference type="GO" id="GO:0008124">
    <property type="term" value="F:4-alpha-hydroxytetrahydrobiopterin dehydratase activity"/>
    <property type="evidence" value="ECO:0007669"/>
    <property type="project" value="UniProtKB-UniRule"/>
</dbReference>
<organism evidence="5 6">
    <name type="scientific">Psychroflexus maritimus</name>
    <dbReference type="NCBI Taxonomy" id="2714865"/>
    <lineage>
        <taxon>Bacteria</taxon>
        <taxon>Pseudomonadati</taxon>
        <taxon>Bacteroidota</taxon>
        <taxon>Flavobacteriia</taxon>
        <taxon>Flavobacteriales</taxon>
        <taxon>Flavobacteriaceae</taxon>
        <taxon>Psychroflexus</taxon>
    </lineage>
</organism>
<evidence type="ECO:0000256" key="1">
    <source>
        <dbReference type="ARBA" id="ARBA00001554"/>
    </source>
</evidence>
<dbReference type="Proteomes" id="UP000643701">
    <property type="component" value="Unassembled WGS sequence"/>
</dbReference>
<dbReference type="CDD" id="cd00914">
    <property type="entry name" value="PCD_DCoH_subfamily_b"/>
    <property type="match status" value="1"/>
</dbReference>
<evidence type="ECO:0000256" key="2">
    <source>
        <dbReference type="ARBA" id="ARBA00006472"/>
    </source>
</evidence>
<dbReference type="SUPFAM" id="SSF55248">
    <property type="entry name" value="PCD-like"/>
    <property type="match status" value="1"/>
</dbReference>
<dbReference type="NCBIfam" id="NF002017">
    <property type="entry name" value="PRK00823.1-2"/>
    <property type="match status" value="1"/>
</dbReference>
<dbReference type="HAMAP" id="MF_00434">
    <property type="entry name" value="Pterin_4_alpha"/>
    <property type="match status" value="1"/>
</dbReference>
<dbReference type="PANTHER" id="PTHR12599:SF0">
    <property type="entry name" value="PTERIN-4-ALPHA-CARBINOLAMINE DEHYDRATASE"/>
    <property type="match status" value="1"/>
</dbReference>
<dbReference type="InterPro" id="IPR036428">
    <property type="entry name" value="PCD_sf"/>
</dbReference>
<dbReference type="AlphaFoldDB" id="A0A967DYG1"/>
<dbReference type="RefSeq" id="WP_166400043.1">
    <property type="nucleotide sequence ID" value="NZ_JAANAS010000042.1"/>
</dbReference>
<evidence type="ECO:0000256" key="3">
    <source>
        <dbReference type="ARBA" id="ARBA00023239"/>
    </source>
</evidence>
<gene>
    <name evidence="5" type="ORF">G7034_05885</name>
</gene>